<evidence type="ECO:0000313" key="2">
    <source>
        <dbReference type="Proteomes" id="UP001055200"/>
    </source>
</evidence>
<dbReference type="EMBL" id="CP092365">
    <property type="protein sequence ID" value="ULN54100.1"/>
    <property type="molecule type" value="Genomic_DNA"/>
</dbReference>
<dbReference type="Proteomes" id="UP001055200">
    <property type="component" value="Chromosome"/>
</dbReference>
<proteinExistence type="predicted"/>
<name>A0ABY3U9J2_9MYCO</name>
<keyword evidence="2" id="KW-1185">Reference proteome</keyword>
<gene>
    <name evidence="1" type="ORF">MIU77_07465</name>
</gene>
<dbReference type="RefSeq" id="WP_240172300.1">
    <property type="nucleotide sequence ID" value="NZ_CP092365.1"/>
</dbReference>
<dbReference type="InterPro" id="IPR022292">
    <property type="entry name" value="CHP03843"/>
</dbReference>
<sequence length="275" mass="29324">MTPSPEVRAALCGGELEVLGRLRAASNATFLCRVNSADVAVHCVYKPVAGEQPLWDFPDGTLAGRERAAYLISRRLGWNIVPYTVLRDGPAGIGMVQRWVEDPTDDPAGPADAEGADLVDVVPAGRVPAGYLPVLDAYDYAGAEVTLIHADDPRLYRMAVFDVLINNADRKGGHILRGADGALYGVDHGVCLHVHDKLRTVLWGWAGKPVDEDTLASVAGLAADLDSDADGLATALGEHLTAAEVDALRGRARTLLSDPVMPSADRHRPIPWPAF</sequence>
<accession>A0ABY3U9J2</accession>
<protein>
    <submittedName>
        <fullName evidence="1">SCO1664 family protein</fullName>
    </submittedName>
</protein>
<reference evidence="1" key="1">
    <citation type="submission" date="2022-08" db="EMBL/GenBank/DDBJ databases">
        <title>Complete genome sequence of 14 non-tuberculosis mycobacteria type-strains.</title>
        <authorList>
            <person name="Igarashi Y."/>
            <person name="Osugi A."/>
            <person name="Mitarai S."/>
        </authorList>
    </citation>
    <scope>NUCLEOTIDE SEQUENCE</scope>
    <source>
        <strain evidence="1">DSM 45575</strain>
    </source>
</reference>
<dbReference type="NCBIfam" id="TIGR03843">
    <property type="entry name" value="SCO1664 family protein"/>
    <property type="match status" value="1"/>
</dbReference>
<organism evidence="1 2">
    <name type="scientific">Mycolicibacillus parakoreensis</name>
    <dbReference type="NCBI Taxonomy" id="1069221"/>
    <lineage>
        <taxon>Bacteria</taxon>
        <taxon>Bacillati</taxon>
        <taxon>Actinomycetota</taxon>
        <taxon>Actinomycetes</taxon>
        <taxon>Mycobacteriales</taxon>
        <taxon>Mycobacteriaceae</taxon>
        <taxon>Mycolicibacillus</taxon>
    </lineage>
</organism>
<evidence type="ECO:0000313" key="1">
    <source>
        <dbReference type="EMBL" id="ULN54100.1"/>
    </source>
</evidence>